<evidence type="ECO:0000256" key="1">
    <source>
        <dbReference type="ARBA" id="ARBA00004141"/>
    </source>
</evidence>
<dbReference type="AlphaFoldDB" id="A0A081BIB4"/>
<evidence type="ECO:0000256" key="2">
    <source>
        <dbReference type="ARBA" id="ARBA00022692"/>
    </source>
</evidence>
<dbReference type="PANTHER" id="PTHR43424:SF1">
    <property type="entry name" value="LOCUS PUTATIVE PROTEIN 1-RELATED"/>
    <property type="match status" value="1"/>
</dbReference>
<dbReference type="PANTHER" id="PTHR43424">
    <property type="entry name" value="LOCUS PUTATIVE PROTEIN 1-RELATED"/>
    <property type="match status" value="1"/>
</dbReference>
<name>A0A081BIB4_9LACO</name>
<gene>
    <name evidence="6" type="ORF">LOSG293_120190</name>
</gene>
<feature type="transmembrane region" description="Helical" evidence="5">
    <location>
        <begin position="54"/>
        <end position="71"/>
    </location>
</feature>
<proteinExistence type="predicted"/>
<evidence type="ECO:0000256" key="5">
    <source>
        <dbReference type="SAM" id="Phobius"/>
    </source>
</evidence>
<evidence type="ECO:0000313" key="6">
    <source>
        <dbReference type="EMBL" id="GAK47782.1"/>
    </source>
</evidence>
<dbReference type="OrthoDB" id="9815702at2"/>
<feature type="transmembrane region" description="Helical" evidence="5">
    <location>
        <begin position="422"/>
        <end position="444"/>
    </location>
</feature>
<dbReference type="InterPro" id="IPR002797">
    <property type="entry name" value="Polysacc_synth"/>
</dbReference>
<dbReference type="EMBL" id="BBJM01000012">
    <property type="protein sequence ID" value="GAK47782.1"/>
    <property type="molecule type" value="Genomic_DNA"/>
</dbReference>
<dbReference type="GO" id="GO:0016020">
    <property type="term" value="C:membrane"/>
    <property type="evidence" value="ECO:0007669"/>
    <property type="project" value="UniProtKB-SubCell"/>
</dbReference>
<feature type="transmembrane region" description="Helical" evidence="5">
    <location>
        <begin position="175"/>
        <end position="195"/>
    </location>
</feature>
<feature type="transmembrane region" description="Helical" evidence="5">
    <location>
        <begin position="215"/>
        <end position="233"/>
    </location>
</feature>
<accession>A0A081BIB4</accession>
<feature type="transmembrane region" description="Helical" evidence="5">
    <location>
        <begin position="326"/>
        <end position="350"/>
    </location>
</feature>
<feature type="transmembrane region" description="Helical" evidence="5">
    <location>
        <begin position="362"/>
        <end position="385"/>
    </location>
</feature>
<dbReference type="eggNOG" id="COG2244">
    <property type="taxonomic scope" value="Bacteria"/>
</dbReference>
<sequence>MSNSNKKQCSLGVNAILNGLQSVLNLIFPLITFPYVSRILSVDGMGIYNFSNTYVGYFLLIAGLGITTYAVREGAKFRDNYRKMSDFSSEIFTLNMISTLIAYILLVLSLLIFNALNTYALCILIFSVQILFTTLGTNWLYVIYEDYAYITSRNIAFKIVSVILLFVFVKKPTDYFVYAWITVLASVGSNILNYIHAKSFVNLRFLWRTKWKTHLKPILIIFASAVAVNIYVSSDNTILGLIKGNYEVGIYGVSVKIYTIVASLLTAILTVTIPRLSALYGKKLFDEYHALLNRLMNLLIILAFPAMTGLMMLSKNIVIIIAGEKYIQASTSLAIIAWAILFSLFSWIFSDCVLLPAKREKYLLKNTIITAIFNILINLIFIPLWSYDGAALSTVLAEVMSVTMNAYYGRDILKRTFSNRSILKNIFDSLVGCIVVVIICYVVNSNIDSYIIGLIISVSLAIVAYFSVLLLMKNLAFKEFIRAVSNVLQRRRSRS</sequence>
<feature type="transmembrane region" description="Helical" evidence="5">
    <location>
        <begin position="92"/>
        <end position="112"/>
    </location>
</feature>
<reference evidence="6" key="1">
    <citation type="journal article" date="2014" name="Genome Announc.">
        <title>Draft Genome Sequence of Lactobacillus oryzae Strain SG293T.</title>
        <authorList>
            <person name="Tanizawa Y."/>
            <person name="Fujisawa T."/>
            <person name="Mochizuki T."/>
            <person name="Kaminuma E."/>
            <person name="Nakamura Y."/>
            <person name="Tohno M."/>
        </authorList>
    </citation>
    <scope>NUCLEOTIDE SEQUENCE [LARGE SCALE GENOMIC DNA]</scope>
    <source>
        <strain evidence="6">SG293</strain>
    </source>
</reference>
<dbReference type="CDD" id="cd13128">
    <property type="entry name" value="MATE_Wzx_like"/>
    <property type="match status" value="1"/>
</dbReference>
<feature type="transmembrane region" description="Helical" evidence="5">
    <location>
        <begin position="450"/>
        <end position="472"/>
    </location>
</feature>
<evidence type="ECO:0000256" key="4">
    <source>
        <dbReference type="ARBA" id="ARBA00023136"/>
    </source>
</evidence>
<dbReference type="InterPro" id="IPR052556">
    <property type="entry name" value="PolySynth_Transporter"/>
</dbReference>
<feature type="transmembrane region" description="Helical" evidence="5">
    <location>
        <begin position="12"/>
        <end position="34"/>
    </location>
</feature>
<keyword evidence="2 5" id="KW-0812">Transmembrane</keyword>
<feature type="transmembrane region" description="Helical" evidence="5">
    <location>
        <begin position="391"/>
        <end position="410"/>
    </location>
</feature>
<dbReference type="Pfam" id="PF01943">
    <property type="entry name" value="Polysacc_synt"/>
    <property type="match status" value="1"/>
</dbReference>
<protein>
    <submittedName>
        <fullName evidence="6">Polymerization and export protein</fullName>
    </submittedName>
</protein>
<keyword evidence="4 5" id="KW-0472">Membrane</keyword>
<dbReference type="RefSeq" id="WP_034527481.1">
    <property type="nucleotide sequence ID" value="NZ_BBJM01000012.1"/>
</dbReference>
<keyword evidence="7" id="KW-1185">Reference proteome</keyword>
<comment type="subcellular location">
    <subcellularLocation>
        <location evidence="1">Membrane</location>
        <topology evidence="1">Multi-pass membrane protein</topology>
    </subcellularLocation>
</comment>
<evidence type="ECO:0000256" key="3">
    <source>
        <dbReference type="ARBA" id="ARBA00022989"/>
    </source>
</evidence>
<comment type="caution">
    <text evidence="6">The sequence shown here is derived from an EMBL/GenBank/DDBJ whole genome shotgun (WGS) entry which is preliminary data.</text>
</comment>
<feature type="transmembrane region" description="Helical" evidence="5">
    <location>
        <begin position="253"/>
        <end position="274"/>
    </location>
</feature>
<dbReference type="Proteomes" id="UP000028700">
    <property type="component" value="Unassembled WGS sequence"/>
</dbReference>
<keyword evidence="3 5" id="KW-1133">Transmembrane helix</keyword>
<feature type="transmembrane region" description="Helical" evidence="5">
    <location>
        <begin position="295"/>
        <end position="314"/>
    </location>
</feature>
<organism evidence="6 7">
    <name type="scientific">Secundilactobacillus oryzae JCM 18671</name>
    <dbReference type="NCBI Taxonomy" id="1291743"/>
    <lineage>
        <taxon>Bacteria</taxon>
        <taxon>Bacillati</taxon>
        <taxon>Bacillota</taxon>
        <taxon>Bacilli</taxon>
        <taxon>Lactobacillales</taxon>
        <taxon>Lactobacillaceae</taxon>
        <taxon>Secundilactobacillus</taxon>
    </lineage>
</organism>
<feature type="transmembrane region" description="Helical" evidence="5">
    <location>
        <begin position="118"/>
        <end position="140"/>
    </location>
</feature>
<dbReference type="STRING" id="1291743.LOSG293_120190"/>
<evidence type="ECO:0000313" key="7">
    <source>
        <dbReference type="Proteomes" id="UP000028700"/>
    </source>
</evidence>